<dbReference type="PANTHER" id="PTHR10612">
    <property type="entry name" value="APOLIPOPROTEIN D"/>
    <property type="match status" value="1"/>
</dbReference>
<comment type="caution">
    <text evidence="4">The sequence shown here is derived from an EMBL/GenBank/DDBJ whole genome shotgun (WGS) entry which is preliminary data.</text>
</comment>
<comment type="function">
    <text evidence="2">Involved in the storage or transport of lipids necessary for membrane maintenance under stressful conditions. Displays a binding preference for lysophospholipids.</text>
</comment>
<dbReference type="PIRSF" id="PIRSF036893">
    <property type="entry name" value="Lipocalin_ApoD"/>
    <property type="match status" value="1"/>
</dbReference>
<evidence type="ECO:0000256" key="2">
    <source>
        <dbReference type="PIRNR" id="PIRNR036893"/>
    </source>
</evidence>
<dbReference type="GO" id="GO:0008289">
    <property type="term" value="F:lipid binding"/>
    <property type="evidence" value="ECO:0007669"/>
    <property type="project" value="UniProtKB-UniRule"/>
</dbReference>
<keyword evidence="2" id="KW-0998">Cell outer membrane</keyword>
<evidence type="ECO:0000313" key="5">
    <source>
        <dbReference type="Proteomes" id="UP000252884"/>
    </source>
</evidence>
<dbReference type="InterPro" id="IPR022271">
    <property type="entry name" value="Lipocalin_ApoD"/>
</dbReference>
<dbReference type="InterPro" id="IPR002446">
    <property type="entry name" value="Lipocalin_bac"/>
</dbReference>
<reference evidence="4 5" key="1">
    <citation type="submission" date="2018-07" db="EMBL/GenBank/DDBJ databases">
        <title>Genomic Encyclopedia of Type Strains, Phase IV (KMG-IV): sequencing the most valuable type-strain genomes for metagenomic binning, comparative biology and taxonomic classification.</title>
        <authorList>
            <person name="Goeker M."/>
        </authorList>
    </citation>
    <scope>NUCLEOTIDE SEQUENCE [LARGE SCALE GENOMIC DNA]</scope>
    <source>
        <strain evidence="4 5">DSM 21634</strain>
    </source>
</reference>
<dbReference type="InterPro" id="IPR012674">
    <property type="entry name" value="Calycin"/>
</dbReference>
<proteinExistence type="inferred from homology"/>
<dbReference type="GO" id="GO:0006950">
    <property type="term" value="P:response to stress"/>
    <property type="evidence" value="ECO:0007669"/>
    <property type="project" value="UniProtKB-ARBA"/>
</dbReference>
<sequence length="141" mass="16105">MGRWYVIASIPTFLERGTVDAVEHYALRPDGSVDIDFRYRRTPRAAEQALGSRGFVDSSNSAIWGVQFIWPIRADYRIAWLAPDYSRVIVAREKRDHVWIMSRTPTLPQVDYDAMVWQVGAMGYDTARLERVPQGAASADR</sequence>
<dbReference type="Proteomes" id="UP000252884">
    <property type="component" value="Unassembled WGS sequence"/>
</dbReference>
<gene>
    <name evidence="4" type="ORF">DES41_106370</name>
</gene>
<evidence type="ECO:0000256" key="1">
    <source>
        <dbReference type="ARBA" id="ARBA00006889"/>
    </source>
</evidence>
<dbReference type="Gene3D" id="2.40.128.20">
    <property type="match status" value="1"/>
</dbReference>
<comment type="subcellular location">
    <subcellularLocation>
        <location evidence="2">Cell outer membrane</location>
    </subcellularLocation>
</comment>
<feature type="domain" description="Lipocalin/cytosolic fatty-acid binding" evidence="3">
    <location>
        <begin position="1"/>
        <end position="134"/>
    </location>
</feature>
<accession>A0A368XQS3</accession>
<comment type="subunit">
    <text evidence="2">Homodimer.</text>
</comment>
<keyword evidence="5" id="KW-1185">Reference proteome</keyword>
<dbReference type="InterPro" id="IPR047202">
    <property type="entry name" value="Lipocalin_Blc-like_dom"/>
</dbReference>
<evidence type="ECO:0000313" key="4">
    <source>
        <dbReference type="EMBL" id="RCW69496.1"/>
    </source>
</evidence>
<evidence type="ECO:0000259" key="3">
    <source>
        <dbReference type="Pfam" id="PF08212"/>
    </source>
</evidence>
<organism evidence="4 5">
    <name type="scientific">Pseudorhodoferax soli</name>
    <dbReference type="NCBI Taxonomy" id="545864"/>
    <lineage>
        <taxon>Bacteria</taxon>
        <taxon>Pseudomonadati</taxon>
        <taxon>Pseudomonadota</taxon>
        <taxon>Betaproteobacteria</taxon>
        <taxon>Burkholderiales</taxon>
        <taxon>Comamonadaceae</taxon>
    </lineage>
</organism>
<name>A0A368XQS3_9BURK</name>
<comment type="similarity">
    <text evidence="1 2">Belongs to the calycin superfamily. Lipocalin family.</text>
</comment>
<dbReference type="AlphaFoldDB" id="A0A368XQS3"/>
<dbReference type="SUPFAM" id="SSF50814">
    <property type="entry name" value="Lipocalins"/>
    <property type="match status" value="1"/>
</dbReference>
<dbReference type="PRINTS" id="PR01171">
    <property type="entry name" value="BCTLIPOCALIN"/>
</dbReference>
<keyword evidence="2 4" id="KW-0449">Lipoprotein</keyword>
<dbReference type="PANTHER" id="PTHR10612:SF34">
    <property type="entry name" value="APOLIPOPROTEIN D"/>
    <property type="match status" value="1"/>
</dbReference>
<keyword evidence="2" id="KW-0472">Membrane</keyword>
<dbReference type="InterPro" id="IPR000566">
    <property type="entry name" value="Lipocln_cytosolic_FA-bd_dom"/>
</dbReference>
<dbReference type="GO" id="GO:0009279">
    <property type="term" value="C:cell outer membrane"/>
    <property type="evidence" value="ECO:0007669"/>
    <property type="project" value="UniProtKB-SubCell"/>
</dbReference>
<dbReference type="Pfam" id="PF08212">
    <property type="entry name" value="Lipocalin_2"/>
    <property type="match status" value="1"/>
</dbReference>
<keyword evidence="2" id="KW-0446">Lipid-binding</keyword>
<protein>
    <recommendedName>
        <fullName evidence="2">Outer membrane lipoprotein Blc</fullName>
    </recommendedName>
</protein>
<dbReference type="CDD" id="cd19438">
    <property type="entry name" value="lipocalin_Blc-like"/>
    <property type="match status" value="1"/>
</dbReference>
<dbReference type="EMBL" id="QPJK01000006">
    <property type="protein sequence ID" value="RCW69496.1"/>
    <property type="molecule type" value="Genomic_DNA"/>
</dbReference>